<gene>
    <name evidence="1" type="ORF">IWZ03DRAFT_5789</name>
</gene>
<dbReference type="EMBL" id="JBBPHU010000001">
    <property type="protein sequence ID" value="KAK7523527.1"/>
    <property type="molecule type" value="Genomic_DNA"/>
</dbReference>
<evidence type="ECO:0000313" key="1">
    <source>
        <dbReference type="EMBL" id="KAK7523527.1"/>
    </source>
</evidence>
<name>A0ABR1KZX8_9PEZI</name>
<keyword evidence="2" id="KW-1185">Reference proteome</keyword>
<organism evidence="1 2">
    <name type="scientific">Phyllosticta citriasiana</name>
    <dbReference type="NCBI Taxonomy" id="595635"/>
    <lineage>
        <taxon>Eukaryota</taxon>
        <taxon>Fungi</taxon>
        <taxon>Dikarya</taxon>
        <taxon>Ascomycota</taxon>
        <taxon>Pezizomycotina</taxon>
        <taxon>Dothideomycetes</taxon>
        <taxon>Dothideomycetes incertae sedis</taxon>
        <taxon>Botryosphaeriales</taxon>
        <taxon>Phyllostictaceae</taxon>
        <taxon>Phyllosticta</taxon>
    </lineage>
</organism>
<protein>
    <submittedName>
        <fullName evidence="1">Uncharacterized protein</fullName>
    </submittedName>
</protein>
<evidence type="ECO:0000313" key="2">
    <source>
        <dbReference type="Proteomes" id="UP001363622"/>
    </source>
</evidence>
<reference evidence="1 2" key="1">
    <citation type="submission" date="2024-04" db="EMBL/GenBank/DDBJ databases">
        <title>Phyllosticta paracitricarpa is synonymous to the EU quarantine fungus P. citricarpa based on phylogenomic analyses.</title>
        <authorList>
            <consortium name="Lawrence Berkeley National Laboratory"/>
            <person name="Van Ingen-Buijs V.A."/>
            <person name="Van Westerhoven A.C."/>
            <person name="Haridas S."/>
            <person name="Skiadas P."/>
            <person name="Martin F."/>
            <person name="Groenewald J.Z."/>
            <person name="Crous P.W."/>
            <person name="Seidl M.F."/>
        </authorList>
    </citation>
    <scope>NUCLEOTIDE SEQUENCE [LARGE SCALE GENOMIC DNA]</scope>
    <source>
        <strain evidence="1 2">CBS 123371</strain>
    </source>
</reference>
<dbReference type="Proteomes" id="UP001363622">
    <property type="component" value="Unassembled WGS sequence"/>
</dbReference>
<accession>A0ABR1KZX8</accession>
<comment type="caution">
    <text evidence="1">The sequence shown here is derived from an EMBL/GenBank/DDBJ whole genome shotgun (WGS) entry which is preliminary data.</text>
</comment>
<proteinExistence type="predicted"/>
<sequence>MLRPTKIMHPIVFHQGARGALSLLIPFLFRHSRTLAARRAAINHRQNRWSISQADETVEVQGARHVCQGVSIPDQEGESTPVGWPGMAWLCSQMRCWIGLDLGLGVGRNCCGGGGGGCGCGGRQRRRPRNQGLPLVAIGHRQFVGRWLLVRYLLCLFFAPPFRHGTGSR</sequence>